<evidence type="ECO:0000256" key="8">
    <source>
        <dbReference type="ARBA" id="ARBA00023136"/>
    </source>
</evidence>
<dbReference type="PANTHER" id="PTHR24061:SF599">
    <property type="entry name" value="G-PROTEIN COUPLED RECEPTORS FAMILY 3 PROFILE DOMAIN-CONTAINING PROTEIN"/>
    <property type="match status" value="1"/>
</dbReference>
<dbReference type="PROSITE" id="PS00981">
    <property type="entry name" value="G_PROTEIN_RECEP_F3_3"/>
    <property type="match status" value="1"/>
</dbReference>
<evidence type="ECO:0000313" key="14">
    <source>
        <dbReference type="Proteomes" id="UP000695026"/>
    </source>
</evidence>
<dbReference type="InterPro" id="IPR038550">
    <property type="entry name" value="GPCR_3_9-Cys_sf"/>
</dbReference>
<dbReference type="PRINTS" id="PR00248">
    <property type="entry name" value="GPCRMGR"/>
</dbReference>
<reference evidence="15" key="1">
    <citation type="submission" date="2025-08" db="UniProtKB">
        <authorList>
            <consortium name="RefSeq"/>
        </authorList>
    </citation>
    <scope>IDENTIFICATION</scope>
    <source>
        <tissue evidence="15">Liver</tissue>
    </source>
</reference>
<dbReference type="InterPro" id="IPR017979">
    <property type="entry name" value="GPCR_3_CS"/>
</dbReference>
<dbReference type="GeneID" id="112542499"/>
<feature type="transmembrane region" description="Helical" evidence="12">
    <location>
        <begin position="712"/>
        <end position="732"/>
    </location>
</feature>
<evidence type="ECO:0000256" key="10">
    <source>
        <dbReference type="ARBA" id="ARBA00023180"/>
    </source>
</evidence>
<keyword evidence="10" id="KW-0325">Glycoprotein</keyword>
<dbReference type="InterPro" id="IPR000337">
    <property type="entry name" value="GPCR_3"/>
</dbReference>
<feature type="domain" description="G-protein coupled receptors family 3 profile" evidence="13">
    <location>
        <begin position="518"/>
        <end position="782"/>
    </location>
</feature>
<keyword evidence="9" id="KW-0675">Receptor</keyword>
<dbReference type="KEGG" id="pbi:112542499"/>
<dbReference type="FunFam" id="2.10.50.30:FF:000002">
    <property type="entry name" value="Vomeronasal 2 receptor, h1"/>
    <property type="match status" value="1"/>
</dbReference>
<evidence type="ECO:0000256" key="4">
    <source>
        <dbReference type="ARBA" id="ARBA00022692"/>
    </source>
</evidence>
<dbReference type="GO" id="GO:0004930">
    <property type="term" value="F:G protein-coupled receptor activity"/>
    <property type="evidence" value="ECO:0007669"/>
    <property type="project" value="UniProtKB-KW"/>
</dbReference>
<dbReference type="Gene3D" id="2.10.50.30">
    <property type="entry name" value="GPCR, family 3, nine cysteines domain"/>
    <property type="match status" value="1"/>
</dbReference>
<dbReference type="InterPro" id="IPR004073">
    <property type="entry name" value="GPCR_3_vmron_rcpt_2"/>
</dbReference>
<dbReference type="PROSITE" id="PS50259">
    <property type="entry name" value="G_PROTEIN_RECEP_F3_4"/>
    <property type="match status" value="1"/>
</dbReference>
<dbReference type="CDD" id="cd15283">
    <property type="entry name" value="7tmC_V2R_pheromone"/>
    <property type="match status" value="1"/>
</dbReference>
<keyword evidence="3" id="KW-1003">Cell membrane</keyword>
<dbReference type="Pfam" id="PF00003">
    <property type="entry name" value="7tm_3"/>
    <property type="match status" value="1"/>
</dbReference>
<keyword evidence="5" id="KW-0732">Signal</keyword>
<dbReference type="InterPro" id="IPR001828">
    <property type="entry name" value="ANF_lig-bd_rcpt"/>
</dbReference>
<keyword evidence="7" id="KW-0297">G-protein coupled receptor</keyword>
<evidence type="ECO:0000256" key="5">
    <source>
        <dbReference type="ARBA" id="ARBA00022729"/>
    </source>
</evidence>
<dbReference type="InterPro" id="IPR028082">
    <property type="entry name" value="Peripla_BP_I"/>
</dbReference>
<dbReference type="PRINTS" id="PR01535">
    <property type="entry name" value="VOMERONASL2R"/>
</dbReference>
<dbReference type="FunFam" id="3.40.50.2300:FF:000024">
    <property type="entry name" value="Vomeronasal 2, receptor 73"/>
    <property type="match status" value="2"/>
</dbReference>
<feature type="transmembrane region" description="Helical" evidence="12">
    <location>
        <begin position="677"/>
        <end position="700"/>
    </location>
</feature>
<keyword evidence="11" id="KW-0807">Transducer</keyword>
<organism evidence="14 15">
    <name type="scientific">Python bivittatus</name>
    <name type="common">Burmese python</name>
    <name type="synonym">Python molurus bivittatus</name>
    <dbReference type="NCBI Taxonomy" id="176946"/>
    <lineage>
        <taxon>Eukaryota</taxon>
        <taxon>Metazoa</taxon>
        <taxon>Chordata</taxon>
        <taxon>Craniata</taxon>
        <taxon>Vertebrata</taxon>
        <taxon>Euteleostomi</taxon>
        <taxon>Lepidosauria</taxon>
        <taxon>Squamata</taxon>
        <taxon>Bifurcata</taxon>
        <taxon>Unidentata</taxon>
        <taxon>Episquamata</taxon>
        <taxon>Toxicofera</taxon>
        <taxon>Serpentes</taxon>
        <taxon>Henophidia</taxon>
        <taxon>Pythonidae</taxon>
        <taxon>Python</taxon>
    </lineage>
</organism>
<dbReference type="OrthoDB" id="5984008at2759"/>
<feature type="transmembrane region" description="Helical" evidence="12">
    <location>
        <begin position="522"/>
        <end position="541"/>
    </location>
</feature>
<evidence type="ECO:0000256" key="11">
    <source>
        <dbReference type="ARBA" id="ARBA00023224"/>
    </source>
</evidence>
<dbReference type="Proteomes" id="UP000695026">
    <property type="component" value="Unplaced"/>
</dbReference>
<gene>
    <name evidence="15" type="primary">LOC112542499</name>
</gene>
<evidence type="ECO:0000256" key="9">
    <source>
        <dbReference type="ARBA" id="ARBA00023170"/>
    </source>
</evidence>
<dbReference type="InterPro" id="IPR011500">
    <property type="entry name" value="GPCR_3_9-Cys_dom"/>
</dbReference>
<keyword evidence="4 12" id="KW-0812">Transmembrane</keyword>
<evidence type="ECO:0000256" key="12">
    <source>
        <dbReference type="SAM" id="Phobius"/>
    </source>
</evidence>
<keyword evidence="8 12" id="KW-0472">Membrane</keyword>
<dbReference type="InterPro" id="IPR017978">
    <property type="entry name" value="GPCR_3_C"/>
</dbReference>
<accession>A0A9F5J788</accession>
<proteinExistence type="inferred from homology"/>
<comment type="similarity">
    <text evidence="2">Belongs to the G-protein coupled receptor 3 family.</text>
</comment>
<protein>
    <submittedName>
        <fullName evidence="15">Vomeronasal type-2 receptor 26-like</fullName>
    </submittedName>
</protein>
<feature type="transmembrane region" description="Helical" evidence="12">
    <location>
        <begin position="556"/>
        <end position="576"/>
    </location>
</feature>
<dbReference type="PANTHER" id="PTHR24061">
    <property type="entry name" value="CALCIUM-SENSING RECEPTOR-RELATED"/>
    <property type="match status" value="1"/>
</dbReference>
<dbReference type="AlphaFoldDB" id="A0A9F5J788"/>
<sequence length="1084" mass="124225">CKIPNLKCHIAEPLPILHKYYQSGDAVIGAIMSQIYIFSNTVTFQECPSTELVHDTAVMTQIYQHILSLVFAVKEINENLQILPNLTLGFHIYNSHFIASWTYHASMELFSTQGKFIANYKCDTENNPVSVIGGPNSEVRIHMPTIPSIYKIPQFTYGSSSEINRKAQDVFYHQMFPDVDMQYKGIVRLLLHFGWTWIGVLYDNVDEGSKFVDSVLSTFSQRGICFDFIERFLVLTFVSDIDKMVAEGMKTYSTITGSTATVLLVHGEIDTMIYLRMVPTISKYENISATANNKVWIMTAQMDFTSLPFQRNEDLDFLHGALSFAVHSKEVLGFQKFLQKRRAFSESQDGFIQVFWEEAFECFFPSSKIHEQDEAICNGLEELETLPSSVFEMDMTAHSYSIYNMVHIIAHALHNMLSFELKHMARVLEARVKLLDQDLRQTQPLSLCNAKCNSGYRKAAKEGEPFCCYDCIPCPEGKISNQKDLDECFQCAQDHYPNEDQDSCLLKNTNFLSYKETLGNTLISFVVCFSTITILVLWIFVKHNDTPIVKANNKSLTYFLLISLLLSFLCVLLFIGQPHQIICLLRQTTFGIIFSVAVSSILAKTIIVVLAFMATKPGSRIRKWIGNRLAIPIVLSCSFIQTSICIVWLSTSPPFLDVDMYSMTREIALICNEGSTIMFYCVLGFMGFLAIISFMVAFLARKLPDTFNEAKFITFSMLVFCSVWLSFVPTYWSTKGKYMVAVEIFSILCSSGGLLAFIFFPKCYIIVVRPDLNNKEQLRRIIEEVKVALASTTKLIYGSTPEMNTKTQAPVYQQMFPSVDHQYKGILQLLLYFQWTWIEVLYSNNDHGERFIQNIVPMFSRNGVCFAFSKKFPAITYSNNILSAVEAGFEMYNVVMGSTVNIVMVFCEIEEMILLRLFPTLSKYEGKPLWKRVKVWVITTLIDFTSRPFQRNEEIDFLHGALSFSIHSKEVVRFQKFLQMRNSALEKEDSFMRLFWENAFDCSFSRSIMDEEHRTICTGEEKLDSLPTSVFEMDMTGHSYSVYNAVYVVAQTLYDFQSSLSKYRAEEQEAKQNLLKQPLWKVMS</sequence>
<dbReference type="SUPFAM" id="SSF53822">
    <property type="entry name" value="Periplasmic binding protein-like I"/>
    <property type="match status" value="2"/>
</dbReference>
<feature type="non-terminal residue" evidence="15">
    <location>
        <position position="1"/>
    </location>
</feature>
<keyword evidence="14" id="KW-1185">Reference proteome</keyword>
<dbReference type="RefSeq" id="XP_025031318.1">
    <property type="nucleotide sequence ID" value="XM_025175550.1"/>
</dbReference>
<dbReference type="Gene3D" id="3.40.50.2300">
    <property type="match status" value="3"/>
</dbReference>
<evidence type="ECO:0000313" key="15">
    <source>
        <dbReference type="RefSeq" id="XP_025031318.1"/>
    </source>
</evidence>
<feature type="transmembrane region" description="Helical" evidence="12">
    <location>
        <begin position="588"/>
        <end position="613"/>
    </location>
</feature>
<evidence type="ECO:0000256" key="2">
    <source>
        <dbReference type="ARBA" id="ARBA00007242"/>
    </source>
</evidence>
<feature type="transmembrane region" description="Helical" evidence="12">
    <location>
        <begin position="625"/>
        <end position="649"/>
    </location>
</feature>
<feature type="transmembrane region" description="Helical" evidence="12">
    <location>
        <begin position="738"/>
        <end position="760"/>
    </location>
</feature>
<dbReference type="Pfam" id="PF01094">
    <property type="entry name" value="ANF_receptor"/>
    <property type="match status" value="2"/>
</dbReference>
<evidence type="ECO:0000256" key="7">
    <source>
        <dbReference type="ARBA" id="ARBA00023040"/>
    </source>
</evidence>
<name>A0A9F5J788_PYTBI</name>
<evidence type="ECO:0000256" key="1">
    <source>
        <dbReference type="ARBA" id="ARBA00004651"/>
    </source>
</evidence>
<comment type="subcellular location">
    <subcellularLocation>
        <location evidence="1">Cell membrane</location>
        <topology evidence="1">Multi-pass membrane protein</topology>
    </subcellularLocation>
</comment>
<evidence type="ECO:0000259" key="13">
    <source>
        <dbReference type="PROSITE" id="PS50259"/>
    </source>
</evidence>
<dbReference type="Pfam" id="PF07562">
    <property type="entry name" value="NCD3G"/>
    <property type="match status" value="1"/>
</dbReference>
<evidence type="ECO:0000256" key="3">
    <source>
        <dbReference type="ARBA" id="ARBA00022475"/>
    </source>
</evidence>
<dbReference type="InterPro" id="IPR000068">
    <property type="entry name" value="GPCR_3_Ca_sens_rcpt-rel"/>
</dbReference>
<dbReference type="GO" id="GO:0005886">
    <property type="term" value="C:plasma membrane"/>
    <property type="evidence" value="ECO:0007669"/>
    <property type="project" value="UniProtKB-SubCell"/>
</dbReference>
<evidence type="ECO:0000256" key="6">
    <source>
        <dbReference type="ARBA" id="ARBA00022989"/>
    </source>
</evidence>
<keyword evidence="6 12" id="KW-1133">Transmembrane helix</keyword>